<dbReference type="Gene3D" id="3.40.190.10">
    <property type="entry name" value="Periplasmic binding protein-like II"/>
    <property type="match status" value="1"/>
</dbReference>
<keyword evidence="4" id="KW-1185">Reference proteome</keyword>
<proteinExistence type="inferred from homology"/>
<dbReference type="InterPro" id="IPR042100">
    <property type="entry name" value="Bug_dom1"/>
</dbReference>
<comment type="similarity">
    <text evidence="1">Belongs to the UPF0065 (bug) family.</text>
</comment>
<dbReference type="InterPro" id="IPR005064">
    <property type="entry name" value="BUG"/>
</dbReference>
<dbReference type="PANTHER" id="PTHR42928:SF5">
    <property type="entry name" value="BLR1237 PROTEIN"/>
    <property type="match status" value="1"/>
</dbReference>
<evidence type="ECO:0000256" key="1">
    <source>
        <dbReference type="ARBA" id="ARBA00006987"/>
    </source>
</evidence>
<feature type="chain" id="PRO_5016429609" description="Tripartite tricarboxylate transporter substrate binding protein" evidence="2">
    <location>
        <begin position="25"/>
        <end position="322"/>
    </location>
</feature>
<organism evidence="3 4">
    <name type="scientific">Rhodoplanes roseus</name>
    <dbReference type="NCBI Taxonomy" id="29409"/>
    <lineage>
        <taxon>Bacteria</taxon>
        <taxon>Pseudomonadati</taxon>
        <taxon>Pseudomonadota</taxon>
        <taxon>Alphaproteobacteria</taxon>
        <taxon>Hyphomicrobiales</taxon>
        <taxon>Nitrobacteraceae</taxon>
        <taxon>Rhodoplanes</taxon>
    </lineage>
</organism>
<dbReference type="CDD" id="cd13578">
    <property type="entry name" value="PBP2_Bug27"/>
    <property type="match status" value="1"/>
</dbReference>
<keyword evidence="2" id="KW-0732">Signal</keyword>
<dbReference type="AlphaFoldDB" id="A0A327KZV6"/>
<reference evidence="3 4" key="1">
    <citation type="submission" date="2017-07" db="EMBL/GenBank/DDBJ databases">
        <title>Draft Genome Sequences of Select Purple Nonsulfur Bacteria.</title>
        <authorList>
            <person name="Lasarre B."/>
            <person name="Mckinlay J.B."/>
        </authorList>
    </citation>
    <scope>NUCLEOTIDE SEQUENCE [LARGE SCALE GENOMIC DNA]</scope>
    <source>
        <strain evidence="3 4">DSM 5909</strain>
    </source>
</reference>
<sequence length="322" mass="33571">MTLLKRLSLIVAAAIVVASPAARAQEFPSGQMRLIVPFAAGGAADIIGRSIAEKLGALYGKTIIVENMPGAGSNLGVTAAVRAQPDGLTLVLASVAVAANVSLFKSLPFDPTKDLAPLTLALETPNVVIVPAGSDIKTVQDLIAHVKKTPSSYASAGVGSSLHLAAELFKQQAGVDITHVPYRGSSPALTDLITGRIDVMFDNASTALPQVQGGKVRAIAVTTKARIDQLPDVPTVAESGLPGYEMSNWWALYVTAKTPPAIAAKLSADLRKVLADPDLKKRFDEVSGRIVASSAEELGAHTAREVKKWDQVVESAGIRASQ</sequence>
<protein>
    <recommendedName>
        <fullName evidence="5">Tripartite tricarboxylate transporter substrate binding protein</fullName>
    </recommendedName>
</protein>
<comment type="caution">
    <text evidence="3">The sequence shown here is derived from an EMBL/GenBank/DDBJ whole genome shotgun (WGS) entry which is preliminary data.</text>
</comment>
<dbReference type="Gene3D" id="3.40.190.150">
    <property type="entry name" value="Bordetella uptake gene, domain 1"/>
    <property type="match status" value="1"/>
</dbReference>
<evidence type="ECO:0000313" key="4">
    <source>
        <dbReference type="Proteomes" id="UP000249130"/>
    </source>
</evidence>
<name>A0A327KZV6_9BRAD</name>
<evidence type="ECO:0008006" key="5">
    <source>
        <dbReference type="Google" id="ProtNLM"/>
    </source>
</evidence>
<dbReference type="Proteomes" id="UP000249130">
    <property type="component" value="Unassembled WGS sequence"/>
</dbReference>
<dbReference type="PANTHER" id="PTHR42928">
    <property type="entry name" value="TRICARBOXYLATE-BINDING PROTEIN"/>
    <property type="match status" value="1"/>
</dbReference>
<dbReference type="EMBL" id="NPEX01000075">
    <property type="protein sequence ID" value="RAI43697.1"/>
    <property type="molecule type" value="Genomic_DNA"/>
</dbReference>
<gene>
    <name evidence="3" type="ORF">CH341_12925</name>
</gene>
<accession>A0A327KZV6</accession>
<dbReference type="PIRSF" id="PIRSF017082">
    <property type="entry name" value="YflP"/>
    <property type="match status" value="1"/>
</dbReference>
<dbReference type="SUPFAM" id="SSF53850">
    <property type="entry name" value="Periplasmic binding protein-like II"/>
    <property type="match status" value="1"/>
</dbReference>
<feature type="signal peptide" evidence="2">
    <location>
        <begin position="1"/>
        <end position="24"/>
    </location>
</feature>
<dbReference type="OrthoDB" id="7250553at2"/>
<dbReference type="Pfam" id="PF03401">
    <property type="entry name" value="TctC"/>
    <property type="match status" value="1"/>
</dbReference>
<evidence type="ECO:0000256" key="2">
    <source>
        <dbReference type="SAM" id="SignalP"/>
    </source>
</evidence>
<evidence type="ECO:0000313" key="3">
    <source>
        <dbReference type="EMBL" id="RAI43697.1"/>
    </source>
</evidence>
<dbReference type="RefSeq" id="WP_111419450.1">
    <property type="nucleotide sequence ID" value="NZ_NPEX01000075.1"/>
</dbReference>